<keyword evidence="3" id="KW-1185">Reference proteome</keyword>
<reference evidence="2" key="1">
    <citation type="journal article" date="2019" name="bioRxiv">
        <title>The Genome of the Zebra Mussel, Dreissena polymorpha: A Resource for Invasive Species Research.</title>
        <authorList>
            <person name="McCartney M.A."/>
            <person name="Auch B."/>
            <person name="Kono T."/>
            <person name="Mallez S."/>
            <person name="Zhang Y."/>
            <person name="Obille A."/>
            <person name="Becker A."/>
            <person name="Abrahante J.E."/>
            <person name="Garbe J."/>
            <person name="Badalamenti J.P."/>
            <person name="Herman A."/>
            <person name="Mangelson H."/>
            <person name="Liachko I."/>
            <person name="Sullivan S."/>
            <person name="Sone E.D."/>
            <person name="Koren S."/>
            <person name="Silverstein K.A.T."/>
            <person name="Beckman K.B."/>
            <person name="Gohl D.M."/>
        </authorList>
    </citation>
    <scope>NUCLEOTIDE SEQUENCE</scope>
    <source>
        <strain evidence="2">Duluth1</strain>
        <tissue evidence="2">Whole animal</tissue>
    </source>
</reference>
<protein>
    <submittedName>
        <fullName evidence="2">Uncharacterized protein</fullName>
    </submittedName>
</protein>
<evidence type="ECO:0000313" key="3">
    <source>
        <dbReference type="Proteomes" id="UP000828390"/>
    </source>
</evidence>
<dbReference type="Proteomes" id="UP000828390">
    <property type="component" value="Unassembled WGS sequence"/>
</dbReference>
<evidence type="ECO:0000313" key="2">
    <source>
        <dbReference type="EMBL" id="KAH3820619.1"/>
    </source>
</evidence>
<accession>A0A9D4GSB6</accession>
<gene>
    <name evidence="1" type="ORF">DPMN_117583</name>
    <name evidence="2" type="ORF">DPMN_122365</name>
</gene>
<proteinExistence type="predicted"/>
<comment type="caution">
    <text evidence="2">The sequence shown here is derived from an EMBL/GenBank/DDBJ whole genome shotgun (WGS) entry which is preliminary data.</text>
</comment>
<dbReference type="EMBL" id="JAIWYP010000005">
    <property type="protein sequence ID" value="KAH3820619.1"/>
    <property type="molecule type" value="Genomic_DNA"/>
</dbReference>
<organism evidence="2 3">
    <name type="scientific">Dreissena polymorpha</name>
    <name type="common">Zebra mussel</name>
    <name type="synonym">Mytilus polymorpha</name>
    <dbReference type="NCBI Taxonomy" id="45954"/>
    <lineage>
        <taxon>Eukaryota</taxon>
        <taxon>Metazoa</taxon>
        <taxon>Spiralia</taxon>
        <taxon>Lophotrochozoa</taxon>
        <taxon>Mollusca</taxon>
        <taxon>Bivalvia</taxon>
        <taxon>Autobranchia</taxon>
        <taxon>Heteroconchia</taxon>
        <taxon>Euheterodonta</taxon>
        <taxon>Imparidentia</taxon>
        <taxon>Neoheterodontei</taxon>
        <taxon>Myida</taxon>
        <taxon>Dreissenoidea</taxon>
        <taxon>Dreissenidae</taxon>
        <taxon>Dreissena</taxon>
    </lineage>
</organism>
<evidence type="ECO:0000313" key="1">
    <source>
        <dbReference type="EMBL" id="KAH3816075.1"/>
    </source>
</evidence>
<sequence>MLASYFDHHMTKISAIDLMDDGWNCLPIQIYWNNSFLQLWTRQCNKAQRLSVLKKQAERPHFLYL</sequence>
<name>A0A9D4GSB6_DREPO</name>
<dbReference type="AlphaFoldDB" id="A0A9D4GSB6"/>
<dbReference type="EMBL" id="JAIWYP010000005">
    <property type="protein sequence ID" value="KAH3816075.1"/>
    <property type="molecule type" value="Genomic_DNA"/>
</dbReference>
<reference evidence="2" key="2">
    <citation type="submission" date="2020-11" db="EMBL/GenBank/DDBJ databases">
        <authorList>
            <person name="McCartney M.A."/>
            <person name="Auch B."/>
            <person name="Kono T."/>
            <person name="Mallez S."/>
            <person name="Becker A."/>
            <person name="Gohl D.M."/>
            <person name="Silverstein K.A.T."/>
            <person name="Koren S."/>
            <person name="Bechman K.B."/>
            <person name="Herman A."/>
            <person name="Abrahante J.E."/>
            <person name="Garbe J."/>
        </authorList>
    </citation>
    <scope>NUCLEOTIDE SEQUENCE</scope>
    <source>
        <strain evidence="2">Duluth1</strain>
        <tissue evidence="2">Whole animal</tissue>
    </source>
</reference>